<dbReference type="Proteomes" id="UP000029738">
    <property type="component" value="Unassembled WGS sequence"/>
</dbReference>
<dbReference type="STRING" id="1479485.DA73_0226795"/>
<dbReference type="GO" id="GO:0016887">
    <property type="term" value="F:ATP hydrolysis activity"/>
    <property type="evidence" value="ECO:0007669"/>
    <property type="project" value="TreeGrafter"/>
</dbReference>
<keyword evidence="3" id="KW-0347">Helicase</keyword>
<sequence>MTNQRLVIQLESRSIFACPSPPEDISRLGSTSQNQLLQHQVDVFEKSRDADIILDLAPTGTGKTKAGFTVLLHKPTKSAVYIAPTNALIEQQREAAENFVKDANLPHVVKSASAKEIRAWSDDKVGKRPGEKLYNVLRNPATIFPEVGANRAIILVTNPDIFYYATFFAYNSHDRGNIASSFYTKFSTVIFDEFHLYDAKQLVGLLFYLAYSHIFNFFKHGRRIVLLTATPEPACELALQSLEKQGVRIARVDGEKGNGSLLASQTSVNLELRPQPDTRDEWLAELASEVVQRFRERPKENGAVILDSLESINRLKELLDKQGLSNSIGRITGPAPLKDRQRAMQCQIILATSTVDVGFNFERNPAPTRQNLDWLIFSAKNCAAFWQRIGRVGRVLGKSETDIDSEAIAYLPAIAWEQGLASLDISGGRNALEQTLKNLPCLEKPFLLAYWRSEAFLEIARPLLELEEALQGIVGAELIPQLFETIKSTLGGNRTWDDCRFRMKVLRGAENISKASLKDVQHKWRYTPGGQAFVRNYIKAKYPEDWDDLQAGRVSLDDYESLFKQDEEAAKDLKEFAEIFSTSYAPLFSFRNSLFESLSIRDPHGYLLDESEETSLDPIHLLRHYEFVPNGELLEVTGRAKDNYELVFRLNYPDTWQEFVNTELNKLTAFKNCCIERRIGVGGAIRPTPLIKALEKYLIPGVIVSEKENQYIIIQMQREGIVSYPIVIQCSNAQKEYKFLPGIAGILTMAMRGKQLRLPDDEPFIA</sequence>
<dbReference type="GO" id="GO:0003677">
    <property type="term" value="F:DNA binding"/>
    <property type="evidence" value="ECO:0007669"/>
    <property type="project" value="TreeGrafter"/>
</dbReference>
<dbReference type="AlphaFoldDB" id="A0A0C1QWW4"/>
<accession>A0A0C1QWW4</accession>
<dbReference type="InterPro" id="IPR017575">
    <property type="entry name" value="CRISPR-assoc_helicase_Cas3"/>
</dbReference>
<dbReference type="GO" id="GO:0004386">
    <property type="term" value="F:helicase activity"/>
    <property type="evidence" value="ECO:0007669"/>
    <property type="project" value="UniProtKB-KW"/>
</dbReference>
<organism evidence="3">
    <name type="scientific">Tolypothrix bouteillei VB521301</name>
    <dbReference type="NCBI Taxonomy" id="1479485"/>
    <lineage>
        <taxon>Bacteria</taxon>
        <taxon>Bacillati</taxon>
        <taxon>Cyanobacteriota</taxon>
        <taxon>Cyanophyceae</taxon>
        <taxon>Nostocales</taxon>
        <taxon>Tolypothrichaceae</taxon>
        <taxon>Tolypothrix</taxon>
    </lineage>
</organism>
<evidence type="ECO:0000313" key="2">
    <source>
        <dbReference type="EMBL" id="KAF3885826.1"/>
    </source>
</evidence>
<protein>
    <submittedName>
        <fullName evidence="3">DEAD/DEAH box helicase</fullName>
    </submittedName>
    <submittedName>
        <fullName evidence="2">Type I-D CRISPR-associated helicase Cas3</fullName>
    </submittedName>
</protein>
<comment type="caution">
    <text evidence="3">The sequence shown here is derived from an EMBL/GenBank/DDBJ whole genome shotgun (WGS) entry which is preliminary data.</text>
</comment>
<feature type="domain" description="Helicase ATP-binding" evidence="1">
    <location>
        <begin position="44"/>
        <end position="249"/>
    </location>
</feature>
<dbReference type="OrthoDB" id="415697at2"/>
<dbReference type="Gene3D" id="3.40.50.300">
    <property type="entry name" value="P-loop containing nucleotide triphosphate hydrolases"/>
    <property type="match status" value="2"/>
</dbReference>
<dbReference type="InterPro" id="IPR011545">
    <property type="entry name" value="DEAD/DEAH_box_helicase_dom"/>
</dbReference>
<keyword evidence="4" id="KW-1185">Reference proteome</keyword>
<keyword evidence="3" id="KW-0378">Hydrolase</keyword>
<dbReference type="RefSeq" id="WP_038082616.1">
    <property type="nucleotide sequence ID" value="NZ_JHEG04000001.1"/>
</dbReference>
<evidence type="ECO:0000313" key="3">
    <source>
        <dbReference type="EMBL" id="KIE08248.1"/>
    </source>
</evidence>
<reference evidence="2" key="2">
    <citation type="submission" date="2019-11" db="EMBL/GenBank/DDBJ databases">
        <title>Improved Assembly of Tolypothrix boutellei genome.</title>
        <authorList>
            <person name="Sarangi A.N."/>
            <person name="Mukherjee M."/>
            <person name="Ghosh S."/>
            <person name="Singh D."/>
            <person name="Das A."/>
            <person name="Kant S."/>
            <person name="Prusty A."/>
            <person name="Tripathy S."/>
        </authorList>
    </citation>
    <scope>NUCLEOTIDE SEQUENCE</scope>
    <source>
        <strain evidence="2">VB521301</strain>
    </source>
</reference>
<dbReference type="InterPro" id="IPR052511">
    <property type="entry name" value="ATP-dep_Helicase"/>
</dbReference>
<keyword evidence="3" id="KW-0547">Nucleotide-binding</keyword>
<evidence type="ECO:0000313" key="4">
    <source>
        <dbReference type="Proteomes" id="UP000029738"/>
    </source>
</evidence>
<dbReference type="NCBIfam" id="TIGR03158">
    <property type="entry name" value="cas3_cyano"/>
    <property type="match status" value="1"/>
</dbReference>
<dbReference type="PANTHER" id="PTHR47962">
    <property type="entry name" value="ATP-DEPENDENT HELICASE LHR-RELATED-RELATED"/>
    <property type="match status" value="1"/>
</dbReference>
<dbReference type="SMART" id="SM00487">
    <property type="entry name" value="DEXDc"/>
    <property type="match status" value="1"/>
</dbReference>
<dbReference type="SUPFAM" id="SSF52540">
    <property type="entry name" value="P-loop containing nucleoside triphosphate hydrolases"/>
    <property type="match status" value="1"/>
</dbReference>
<name>A0A0C1QWW4_9CYAN</name>
<dbReference type="PROSITE" id="PS51192">
    <property type="entry name" value="HELICASE_ATP_BIND_1"/>
    <property type="match status" value="1"/>
</dbReference>
<reference evidence="3" key="1">
    <citation type="journal article" date="2015" name="Genome Announc.">
        <title>Draft Genome Sequence of Tolypothrix boutellei Strain VB521301.</title>
        <authorList>
            <person name="Chandrababunaidu M.M."/>
            <person name="Singh D."/>
            <person name="Sen D."/>
            <person name="Bhan S."/>
            <person name="Das S."/>
            <person name="Gupta A."/>
            <person name="Adhikary S.P."/>
            <person name="Tripathy S."/>
        </authorList>
    </citation>
    <scope>NUCLEOTIDE SEQUENCE</scope>
    <source>
        <strain evidence="3">VB521301</strain>
    </source>
</reference>
<dbReference type="EMBL" id="JHEG04000001">
    <property type="protein sequence ID" value="KAF3885826.1"/>
    <property type="molecule type" value="Genomic_DNA"/>
</dbReference>
<dbReference type="Pfam" id="PF00270">
    <property type="entry name" value="DEAD"/>
    <property type="match status" value="1"/>
</dbReference>
<dbReference type="GO" id="GO:0005524">
    <property type="term" value="F:ATP binding"/>
    <property type="evidence" value="ECO:0007669"/>
    <property type="project" value="InterPro"/>
</dbReference>
<proteinExistence type="predicted"/>
<evidence type="ECO:0000259" key="1">
    <source>
        <dbReference type="PROSITE" id="PS51192"/>
    </source>
</evidence>
<keyword evidence="3" id="KW-0067">ATP-binding</keyword>
<dbReference type="InterPro" id="IPR027417">
    <property type="entry name" value="P-loop_NTPase"/>
</dbReference>
<dbReference type="EMBL" id="JHEG02000058">
    <property type="protein sequence ID" value="KIE08248.1"/>
    <property type="molecule type" value="Genomic_DNA"/>
</dbReference>
<gene>
    <name evidence="2" type="primary">cas3</name>
    <name evidence="3" type="ORF">DA73_0226795</name>
    <name evidence="2" type="ORF">DA73_0400010360</name>
</gene>
<dbReference type="PANTHER" id="PTHR47962:SF5">
    <property type="entry name" value="ATP-DEPENDENT HELICASE LHR-RELATED"/>
    <property type="match status" value="1"/>
</dbReference>
<dbReference type="InterPro" id="IPR014001">
    <property type="entry name" value="Helicase_ATP-bd"/>
</dbReference>